<dbReference type="eggNOG" id="COG3378">
    <property type="taxonomic scope" value="Bacteria"/>
</dbReference>
<dbReference type="InterPro" id="IPR045455">
    <property type="entry name" value="NrS-1_pol-like_helicase"/>
</dbReference>
<dbReference type="InterPro" id="IPR027417">
    <property type="entry name" value="P-loop_NTPase"/>
</dbReference>
<keyword evidence="2" id="KW-0067">ATP-binding</keyword>
<dbReference type="AlphaFoldDB" id="A3V1M4"/>
<dbReference type="PROSITE" id="PS51206">
    <property type="entry name" value="SF3_HELICASE_1"/>
    <property type="match status" value="1"/>
</dbReference>
<dbReference type="InterPro" id="IPR014015">
    <property type="entry name" value="Helicase_SF3_DNA-vir"/>
</dbReference>
<evidence type="ECO:0000256" key="1">
    <source>
        <dbReference type="ARBA" id="ARBA00022741"/>
    </source>
</evidence>
<comment type="caution">
    <text evidence="4">The sequence shown here is derived from an EMBL/GenBank/DDBJ whole genome shotgun (WGS) entry which is preliminary data.</text>
</comment>
<sequence length="454" mass="52673">MKKNNAYYDVENLQVKYQPHDIKQVIVQRMVETFPLWQLSDQGWRDFFKILLDPPVNKLNPERSIAVWSGKQVFIPQNDQKVIFEKGTATINTWSRPIYRKTVGVEASAFNDFIEYVIPNDAERDVFLDWLVWVLRYEAQKPAWAIMLYSEKQGTGKSTLAEVLIELFGRLNTGRVNGVNKLIGRFNKEVLENKLVIVEEVEVKRGSPQANAIKSLVTEDSIMVEAKLMPVYVQQIHCAFLMTTNHLPLWLEESDRRFFILNFDHHGYANGGKDYNRFTKLVGAVKLQIKKPEGVKGIYDQLMRRDVPQDFGLKVDITKHRTDIMERLQDLAPDAAKQVLEETLKDKNIVFVPMKLAHQLINKITPREINAQTHIFSELGWRKGKFAWDGGPQNRAWYLVLDEDKLPNRGKVYTRNMTSPKCDFGWSTMASQVDAVRTILRLEEKNKSEEFLRV</sequence>
<reference evidence="4 5" key="1">
    <citation type="submission" date="2006-01" db="EMBL/GenBank/DDBJ databases">
        <authorList>
            <person name="Hagstrom A."/>
            <person name="Ferriera S."/>
            <person name="Johnson J."/>
            <person name="Kravitz S."/>
            <person name="Halpern A."/>
            <person name="Remington K."/>
            <person name="Beeson K."/>
            <person name="Tran B."/>
            <person name="Rogers Y.-H."/>
            <person name="Friedman R."/>
            <person name="Venter J.C."/>
        </authorList>
    </citation>
    <scope>NUCLEOTIDE SEQUENCE [LARGE SCALE GENOMIC DNA]</scope>
    <source>
        <strain evidence="4 5">SKA53</strain>
    </source>
</reference>
<gene>
    <name evidence="4" type="ORF">SKA53_10869</name>
</gene>
<feature type="domain" description="SF3 helicase" evidence="3">
    <location>
        <begin position="122"/>
        <end position="276"/>
    </location>
</feature>
<name>A3V1M4_9RHOB</name>
<dbReference type="SUPFAM" id="SSF52540">
    <property type="entry name" value="P-loop containing nucleoside triphosphate hydrolases"/>
    <property type="match status" value="1"/>
</dbReference>
<dbReference type="HOGENOM" id="CLU_026705_0_0_5"/>
<dbReference type="GO" id="GO:0005524">
    <property type="term" value="F:ATP binding"/>
    <property type="evidence" value="ECO:0007669"/>
    <property type="project" value="UniProtKB-KW"/>
</dbReference>
<accession>A3V1M4</accession>
<keyword evidence="1" id="KW-0547">Nucleotide-binding</keyword>
<dbReference type="STRING" id="314232.SKA53_10869"/>
<dbReference type="Gene3D" id="3.40.50.300">
    <property type="entry name" value="P-loop containing nucleotide triphosphate hydrolases"/>
    <property type="match status" value="1"/>
</dbReference>
<organism evidence="4 5">
    <name type="scientific">Yoonia vestfoldensis SKA53</name>
    <dbReference type="NCBI Taxonomy" id="314232"/>
    <lineage>
        <taxon>Bacteria</taxon>
        <taxon>Pseudomonadati</taxon>
        <taxon>Pseudomonadota</taxon>
        <taxon>Alphaproteobacteria</taxon>
        <taxon>Rhodobacterales</taxon>
        <taxon>Paracoccaceae</taxon>
        <taxon>Yoonia</taxon>
    </lineage>
</organism>
<evidence type="ECO:0000313" key="5">
    <source>
        <dbReference type="Proteomes" id="UP000004507"/>
    </source>
</evidence>
<dbReference type="Pfam" id="PF19263">
    <property type="entry name" value="DUF5906"/>
    <property type="match status" value="1"/>
</dbReference>
<proteinExistence type="predicted"/>
<evidence type="ECO:0000313" key="4">
    <source>
        <dbReference type="EMBL" id="EAQ08222.1"/>
    </source>
</evidence>
<evidence type="ECO:0000259" key="3">
    <source>
        <dbReference type="PROSITE" id="PS51206"/>
    </source>
</evidence>
<dbReference type="Proteomes" id="UP000004507">
    <property type="component" value="Unassembled WGS sequence"/>
</dbReference>
<protein>
    <recommendedName>
        <fullName evidence="3">SF3 helicase domain-containing protein</fullName>
    </recommendedName>
</protein>
<evidence type="ECO:0000256" key="2">
    <source>
        <dbReference type="ARBA" id="ARBA00022840"/>
    </source>
</evidence>
<keyword evidence="5" id="KW-1185">Reference proteome</keyword>
<dbReference type="EMBL" id="AAMS01000001">
    <property type="protein sequence ID" value="EAQ08222.1"/>
    <property type="molecule type" value="Genomic_DNA"/>
</dbReference>